<evidence type="ECO:0000313" key="15">
    <source>
        <dbReference type="EnsemblMetazoa" id="XP_038062135.1"/>
    </source>
</evidence>
<keyword evidence="10 13" id="KW-0472">Membrane</keyword>
<dbReference type="GO" id="GO:0003924">
    <property type="term" value="F:GTPase activity"/>
    <property type="evidence" value="ECO:0007669"/>
    <property type="project" value="InterPro"/>
</dbReference>
<protein>
    <recommendedName>
        <fullName evidence="14">Dynamin-type G domain-containing protein</fullName>
    </recommendedName>
</protein>
<feature type="region of interest" description="Disordered" evidence="12">
    <location>
        <begin position="61"/>
        <end position="80"/>
    </location>
</feature>
<evidence type="ECO:0000256" key="3">
    <source>
        <dbReference type="ARBA" id="ARBA00022741"/>
    </source>
</evidence>
<evidence type="ECO:0000256" key="10">
    <source>
        <dbReference type="ARBA" id="ARBA00023136"/>
    </source>
</evidence>
<dbReference type="Pfam" id="PF04799">
    <property type="entry name" value="Fzo_mitofusin"/>
    <property type="match status" value="1"/>
</dbReference>
<evidence type="ECO:0000256" key="12">
    <source>
        <dbReference type="SAM" id="MobiDB-lite"/>
    </source>
</evidence>
<feature type="transmembrane region" description="Helical" evidence="13">
    <location>
        <begin position="660"/>
        <end position="689"/>
    </location>
</feature>
<reference evidence="15" key="1">
    <citation type="submission" date="2022-11" db="UniProtKB">
        <authorList>
            <consortium name="EnsemblMetazoa"/>
        </authorList>
    </citation>
    <scope>IDENTIFICATION</scope>
</reference>
<evidence type="ECO:0000259" key="14">
    <source>
        <dbReference type="PROSITE" id="PS51718"/>
    </source>
</evidence>
<keyword evidence="8" id="KW-0496">Mitochondrion</keyword>
<feature type="coiled-coil region" evidence="11">
    <location>
        <begin position="749"/>
        <end position="779"/>
    </location>
</feature>
<dbReference type="RefSeq" id="XP_038062135.1">
    <property type="nucleotide sequence ID" value="XM_038206207.1"/>
</dbReference>
<name>A0A914ADX5_PATMI</name>
<evidence type="ECO:0000256" key="5">
    <source>
        <dbReference type="ARBA" id="ARBA00022801"/>
    </source>
</evidence>
<dbReference type="PANTHER" id="PTHR10465">
    <property type="entry name" value="TRANSMEMBRANE GTPASE FZO1"/>
    <property type="match status" value="1"/>
</dbReference>
<dbReference type="PROSITE" id="PS51718">
    <property type="entry name" value="G_DYNAMIN_2"/>
    <property type="match status" value="1"/>
</dbReference>
<keyword evidence="4" id="KW-1000">Mitochondrion outer membrane</keyword>
<dbReference type="GO" id="GO:0005525">
    <property type="term" value="F:GTP binding"/>
    <property type="evidence" value="ECO:0007669"/>
    <property type="project" value="UniProtKB-KW"/>
</dbReference>
<dbReference type="AlphaFoldDB" id="A0A914ADX5"/>
<dbReference type="Gene3D" id="1.20.5.110">
    <property type="match status" value="1"/>
</dbReference>
<feature type="domain" description="Dynamin-type G" evidence="14">
    <location>
        <begin position="143"/>
        <end position="391"/>
    </location>
</feature>
<evidence type="ECO:0000256" key="1">
    <source>
        <dbReference type="ARBA" id="ARBA00004374"/>
    </source>
</evidence>
<keyword evidence="7 11" id="KW-0175">Coiled coil</keyword>
<keyword evidence="5" id="KW-0378">Hydrolase</keyword>
<dbReference type="InterPro" id="IPR030381">
    <property type="entry name" value="G_DYNAMIN_dom"/>
</dbReference>
<keyword evidence="9" id="KW-0342">GTP-binding</keyword>
<dbReference type="OMA" id="YRINCES"/>
<dbReference type="SUPFAM" id="SSF52540">
    <property type="entry name" value="P-loop containing nucleoside triphosphate hydrolases"/>
    <property type="match status" value="1"/>
</dbReference>
<sequence>MLKVSNEFGVGDEALIRQGTLRRKCSYPTCTFRHEITNYRHLNGGVPTSIKYLNTMSGYFQRSSQPSSMEPETSHNNSSTPLRLFVDAKKKINEIFGEIASHTRESKDFIAGIPSDLHVVSDDLQEKVQGFYTQVQGIREVLARDHMKVAFFGRTSNGKSSVVNAMLRDKVLPTGIGHTTDCFLCVEGSETNESYLQMDDSTQKLSVQNVGQMANALSNERICGQSSIVKVFWPKSRCHLLQNDVVLLDSPGIDVEPDLDQWIDKYCMDADVFVLVSNAESTLMRTEKSFFHKVSQRLSKPNIFILNNRWDASANEPEMEAVKKQHLQRNIEFLVDELKVVTRQQAEDRVFFVSAKEALITRIPRPSHTPDSSGPLADGFQARLFAFENFERKFEECISHSAVVTKFEQHAKQGKQIASCTQDILDEALQQSSKKRATCIEKRKEQTDRLQYVTSQLKILTGECKEKIKDIAEQAETKVSAAMTDEIRKLSLLVDQFDRTFQSDPLVIKVYKEELQKHLEAGLGRNLDARCTSAVMQDVQQVQEQMTEHMSALLPDEAKDQFSRLLFRRDFGPSYRLECQHLFADFSENVEFRFSLGFTSLMNRFLGPKNTRVAMAGFANVIPRPLASVGVESGSRSQEDMTVAMVTGLASLTSRTSMGLMIVIGIVWKAVGWRVLAVGGGLYSLLYVYERLTWTNKAKERTFKQQFVQYASEKLKLLVNFTGSNLSHQIQQELSTTFARLCLEVDNHTNDLKKELIKMEDESQKLEGMMSRAKVLRNKAGWLDSELDRYIHSYLKH</sequence>
<evidence type="ECO:0000256" key="6">
    <source>
        <dbReference type="ARBA" id="ARBA00022989"/>
    </source>
</evidence>
<accession>A0A914ADX5</accession>
<keyword evidence="3" id="KW-0547">Nucleotide-binding</keyword>
<dbReference type="SUPFAM" id="SSF111479">
    <property type="entry name" value="Fzo-like conserved region"/>
    <property type="match status" value="1"/>
</dbReference>
<dbReference type="InterPro" id="IPR045063">
    <property type="entry name" value="Dynamin_N"/>
</dbReference>
<organism evidence="15 16">
    <name type="scientific">Patiria miniata</name>
    <name type="common">Bat star</name>
    <name type="synonym">Asterina miniata</name>
    <dbReference type="NCBI Taxonomy" id="46514"/>
    <lineage>
        <taxon>Eukaryota</taxon>
        <taxon>Metazoa</taxon>
        <taxon>Echinodermata</taxon>
        <taxon>Eleutherozoa</taxon>
        <taxon>Asterozoa</taxon>
        <taxon>Asteroidea</taxon>
        <taxon>Valvatacea</taxon>
        <taxon>Valvatida</taxon>
        <taxon>Asterinidae</taxon>
        <taxon>Patiria</taxon>
    </lineage>
</organism>
<dbReference type="InterPro" id="IPR006884">
    <property type="entry name" value="Fzo/mitofusin_HR2"/>
</dbReference>
<evidence type="ECO:0000256" key="4">
    <source>
        <dbReference type="ARBA" id="ARBA00022787"/>
    </source>
</evidence>
<comment type="subcellular location">
    <subcellularLocation>
        <location evidence="1">Mitochondrion outer membrane</location>
        <topology evidence="1">Multi-pass membrane protein</topology>
    </subcellularLocation>
</comment>
<dbReference type="PANTHER" id="PTHR10465:SF3">
    <property type="entry name" value="TRANSMEMBRANE GTPASE MARF-RELATED"/>
    <property type="match status" value="1"/>
</dbReference>
<dbReference type="GO" id="GO:0005741">
    <property type="term" value="C:mitochondrial outer membrane"/>
    <property type="evidence" value="ECO:0007669"/>
    <property type="project" value="UniProtKB-SubCell"/>
</dbReference>
<evidence type="ECO:0000256" key="2">
    <source>
        <dbReference type="ARBA" id="ARBA00022692"/>
    </source>
</evidence>
<dbReference type="Pfam" id="PF00350">
    <property type="entry name" value="Dynamin_N"/>
    <property type="match status" value="1"/>
</dbReference>
<keyword evidence="6 13" id="KW-1133">Transmembrane helix</keyword>
<evidence type="ECO:0000313" key="16">
    <source>
        <dbReference type="Proteomes" id="UP000887568"/>
    </source>
</evidence>
<evidence type="ECO:0000256" key="7">
    <source>
        <dbReference type="ARBA" id="ARBA00023054"/>
    </source>
</evidence>
<dbReference type="CDD" id="cd09912">
    <property type="entry name" value="DLP_2"/>
    <property type="match status" value="1"/>
</dbReference>
<proteinExistence type="predicted"/>
<dbReference type="EnsemblMetazoa" id="XM_038206207.1">
    <property type="protein sequence ID" value="XP_038062135.1"/>
    <property type="gene ID" value="LOC119732621"/>
</dbReference>
<dbReference type="OrthoDB" id="6256226at2759"/>
<dbReference type="Gene3D" id="3.40.50.300">
    <property type="entry name" value="P-loop containing nucleotide triphosphate hydrolases"/>
    <property type="match status" value="1"/>
</dbReference>
<dbReference type="GO" id="GO:0051646">
    <property type="term" value="P:mitochondrion localization"/>
    <property type="evidence" value="ECO:0007669"/>
    <property type="project" value="TreeGrafter"/>
</dbReference>
<dbReference type="InterPro" id="IPR027094">
    <property type="entry name" value="Mitofusin_fam"/>
</dbReference>
<dbReference type="GeneID" id="119732621"/>
<evidence type="ECO:0000256" key="13">
    <source>
        <dbReference type="SAM" id="Phobius"/>
    </source>
</evidence>
<dbReference type="FunFam" id="3.40.50.300:FF:000214">
    <property type="entry name" value="Mitofusin 2"/>
    <property type="match status" value="1"/>
</dbReference>
<dbReference type="InterPro" id="IPR027417">
    <property type="entry name" value="P-loop_NTPase"/>
</dbReference>
<evidence type="ECO:0000256" key="8">
    <source>
        <dbReference type="ARBA" id="ARBA00023128"/>
    </source>
</evidence>
<dbReference type="Proteomes" id="UP000887568">
    <property type="component" value="Unplaced"/>
</dbReference>
<evidence type="ECO:0000256" key="11">
    <source>
        <dbReference type="SAM" id="Coils"/>
    </source>
</evidence>
<evidence type="ECO:0000256" key="9">
    <source>
        <dbReference type="ARBA" id="ARBA00023134"/>
    </source>
</evidence>
<keyword evidence="2 13" id="KW-0812">Transmembrane</keyword>
<dbReference type="GO" id="GO:0008053">
    <property type="term" value="P:mitochondrial fusion"/>
    <property type="evidence" value="ECO:0007669"/>
    <property type="project" value="InterPro"/>
</dbReference>
<keyword evidence="16" id="KW-1185">Reference proteome</keyword>